<dbReference type="AlphaFoldDB" id="A0A8X7N659"/>
<dbReference type="PANTHER" id="PTHR21329">
    <property type="entry name" value="PHOSPHATIDYLINOSITOL N-ACETYLGLUCOSAMINYLTRANSFERASE SUBUNIT Q-RELATED"/>
    <property type="match status" value="1"/>
</dbReference>
<dbReference type="GO" id="GO:0006506">
    <property type="term" value="P:GPI anchor biosynthetic process"/>
    <property type="evidence" value="ECO:0007669"/>
    <property type="project" value="InterPro"/>
</dbReference>
<dbReference type="InterPro" id="IPR007720">
    <property type="entry name" value="PigQ/GPI1"/>
</dbReference>
<protein>
    <recommendedName>
        <fullName evidence="5">Gpi1-domain-containing protein</fullName>
    </recommendedName>
</protein>
<feature type="region of interest" description="Disordered" evidence="1">
    <location>
        <begin position="77"/>
        <end position="116"/>
    </location>
</feature>
<reference evidence="3" key="1">
    <citation type="submission" date="2016-04" db="EMBL/GenBank/DDBJ databases">
        <authorList>
            <person name="Nguyen H.D."/>
            <person name="Samba Siva P."/>
            <person name="Cullis J."/>
            <person name="Levesque C.A."/>
            <person name="Hambleton S."/>
        </authorList>
    </citation>
    <scope>NUCLEOTIDE SEQUENCE</scope>
    <source>
        <strain evidence="3">DAOMC 236422</strain>
    </source>
</reference>
<keyword evidence="2" id="KW-0472">Membrane</keyword>
<dbReference type="Pfam" id="PF05024">
    <property type="entry name" value="Gpi1"/>
    <property type="match status" value="1"/>
</dbReference>
<dbReference type="GO" id="GO:0005783">
    <property type="term" value="C:endoplasmic reticulum"/>
    <property type="evidence" value="ECO:0007669"/>
    <property type="project" value="TreeGrafter"/>
</dbReference>
<sequence>MRVRIFLPEDLLSSQEYDRLLLRQRSTSSSLPSRTLLGWVHSEEDNRSLIVVVAGAVENAVGSEEIGVRRNRRVPPLQDVGSLSLPSALDQEGRDSSPSSTVRSDKGKSRAREGDNKTFLQMVLGIDAAEHTRSQIPLWSRLRSKQRRTIQLTQLRLKGQDLLADRDPTPIQIFHYRPPRPDSLQYLSLHPVAPPPPGAPALNLLTPNHQPSSASRQNFSSTRPSVAVMLQRALEASVDANPVRQVELRQPKGAKAHLRLAIDLMNEAAASLHDYHHRLADGDTDTARPSAVTQFQEQIWDRAFRPIYERTLSSLFHTIILLRRLLVSPFPFQSHRRRPPLSLVDIFATAHQLNTRFGQLLLWPVISRNLRTLRLEGTLPTRSISPSYMSVWNGIWLVANDLILGQAVGTFLRLNRVAIAAWLSTSLQKHTVEDLMKMLDWLGHWPAGLKLNTELARFFGDMYSGTTQLWNEVVLQPSPGGSAGSLGLGLGMPDTLSTLVDFIGLCGQWGGLTLILALCADALVLWTIHIHIIYLVSRSIYAWLLYTIDILFQVFRGKKRNALRGGRVDDAEYELDQRLLGTILFTLLAFLFPTVLVYYLPFALAEWMRVGVRAGVLEVGLALLNHLPLFGLMLRLKDPARVPAGIQLEPEDGGSAKGSSSTGTREGQASDQEGTGAGSRCEHQVYRIRSVPAGLHQIFHGYGVHLGQARQMPGLLLNVLTGRHIEVASAGIRTSQLPNL</sequence>
<proteinExistence type="predicted"/>
<dbReference type="PANTHER" id="PTHR21329:SF3">
    <property type="entry name" value="PHOSPHATIDYLINOSITOL N-ACETYLGLUCOSAMINYLTRANSFERASE SUBUNIT Q"/>
    <property type="match status" value="1"/>
</dbReference>
<feature type="transmembrane region" description="Helical" evidence="2">
    <location>
        <begin position="540"/>
        <end position="558"/>
    </location>
</feature>
<feature type="transmembrane region" description="Helical" evidence="2">
    <location>
        <begin position="612"/>
        <end position="634"/>
    </location>
</feature>
<comment type="caution">
    <text evidence="3">The sequence shown here is derived from an EMBL/GenBank/DDBJ whole genome shotgun (WGS) entry which is preliminary data.</text>
</comment>
<keyword evidence="2" id="KW-0812">Transmembrane</keyword>
<feature type="transmembrane region" description="Helical" evidence="2">
    <location>
        <begin position="512"/>
        <end position="534"/>
    </location>
</feature>
<evidence type="ECO:0000313" key="4">
    <source>
        <dbReference type="Proteomes" id="UP000078113"/>
    </source>
</evidence>
<feature type="compositionally biased region" description="Basic and acidic residues" evidence="1">
    <location>
        <begin position="103"/>
        <end position="116"/>
    </location>
</feature>
<feature type="region of interest" description="Disordered" evidence="1">
    <location>
        <begin position="195"/>
        <end position="222"/>
    </location>
</feature>
<name>A0A8X7N659_9BASI</name>
<feature type="compositionally biased region" description="Polar residues" evidence="1">
    <location>
        <begin position="208"/>
        <end position="222"/>
    </location>
</feature>
<dbReference type="Proteomes" id="UP000078113">
    <property type="component" value="Unassembled WGS sequence"/>
</dbReference>
<evidence type="ECO:0000313" key="3">
    <source>
        <dbReference type="EMBL" id="KAE8267916.1"/>
    </source>
</evidence>
<keyword evidence="2" id="KW-1133">Transmembrane helix</keyword>
<keyword evidence="4" id="KW-1185">Reference proteome</keyword>
<accession>A0A8X7N659</accession>
<evidence type="ECO:0000256" key="2">
    <source>
        <dbReference type="SAM" id="Phobius"/>
    </source>
</evidence>
<dbReference type="EMBL" id="LWDG02000189">
    <property type="protein sequence ID" value="KAE8267916.1"/>
    <property type="molecule type" value="Genomic_DNA"/>
</dbReference>
<organism evidence="3 4">
    <name type="scientific">Tilletia walkeri</name>
    <dbReference type="NCBI Taxonomy" id="117179"/>
    <lineage>
        <taxon>Eukaryota</taxon>
        <taxon>Fungi</taxon>
        <taxon>Dikarya</taxon>
        <taxon>Basidiomycota</taxon>
        <taxon>Ustilaginomycotina</taxon>
        <taxon>Exobasidiomycetes</taxon>
        <taxon>Tilletiales</taxon>
        <taxon>Tilletiaceae</taxon>
        <taxon>Tilletia</taxon>
    </lineage>
</organism>
<gene>
    <name evidence="3" type="ORF">A4X09_0g4430</name>
</gene>
<evidence type="ECO:0000256" key="1">
    <source>
        <dbReference type="SAM" id="MobiDB-lite"/>
    </source>
</evidence>
<dbReference type="GO" id="GO:0016020">
    <property type="term" value="C:membrane"/>
    <property type="evidence" value="ECO:0007669"/>
    <property type="project" value="InterPro"/>
</dbReference>
<feature type="region of interest" description="Disordered" evidence="1">
    <location>
        <begin position="646"/>
        <end position="679"/>
    </location>
</feature>
<feature type="transmembrane region" description="Helical" evidence="2">
    <location>
        <begin position="579"/>
        <end position="600"/>
    </location>
</feature>
<reference evidence="3" key="2">
    <citation type="journal article" date="2019" name="IMA Fungus">
        <title>Genome sequencing and comparison of five Tilletia species to identify candidate genes for the detection of regulated species infecting wheat.</title>
        <authorList>
            <person name="Nguyen H.D.T."/>
            <person name="Sultana T."/>
            <person name="Kesanakurti P."/>
            <person name="Hambleton S."/>
        </authorList>
    </citation>
    <scope>NUCLEOTIDE SEQUENCE</scope>
    <source>
        <strain evidence="3">DAOMC 236422</strain>
    </source>
</reference>
<evidence type="ECO:0008006" key="5">
    <source>
        <dbReference type="Google" id="ProtNLM"/>
    </source>
</evidence>